<keyword evidence="1" id="KW-0472">Membrane</keyword>
<evidence type="ECO:0000313" key="2">
    <source>
        <dbReference type="EMBL" id="SCB08503.1"/>
    </source>
</evidence>
<evidence type="ECO:0000313" key="3">
    <source>
        <dbReference type="Proteomes" id="UP000199205"/>
    </source>
</evidence>
<accession>A0A1C3TZ11</accession>
<keyword evidence="1" id="KW-1133">Transmembrane helix</keyword>
<dbReference type="AlphaFoldDB" id="A0A1C3TZ11"/>
<evidence type="ECO:0000256" key="1">
    <source>
        <dbReference type="SAM" id="Phobius"/>
    </source>
</evidence>
<dbReference type="OrthoDB" id="8304543at2"/>
<feature type="transmembrane region" description="Helical" evidence="1">
    <location>
        <begin position="31"/>
        <end position="51"/>
    </location>
</feature>
<name>A0A1C3TZ11_9HYPH</name>
<dbReference type="RefSeq" id="WP_037193814.1">
    <property type="nucleotide sequence ID" value="NZ_FMAF01000001.1"/>
</dbReference>
<dbReference type="Proteomes" id="UP000199205">
    <property type="component" value="Unassembled WGS sequence"/>
</dbReference>
<reference evidence="2 3" key="1">
    <citation type="submission" date="2016-08" db="EMBL/GenBank/DDBJ databases">
        <authorList>
            <person name="Seilhamer J.J."/>
        </authorList>
    </citation>
    <scope>NUCLEOTIDE SEQUENCE [LARGE SCALE GENOMIC DNA]</scope>
    <source>
        <strain evidence="2 3">P1-7</strain>
    </source>
</reference>
<organism evidence="2 3">
    <name type="scientific">Rhizobium lusitanum</name>
    <dbReference type="NCBI Taxonomy" id="293958"/>
    <lineage>
        <taxon>Bacteria</taxon>
        <taxon>Pseudomonadati</taxon>
        <taxon>Pseudomonadota</taxon>
        <taxon>Alphaproteobacteria</taxon>
        <taxon>Hyphomicrobiales</taxon>
        <taxon>Rhizobiaceae</taxon>
        <taxon>Rhizobium/Agrobacterium group</taxon>
        <taxon>Rhizobium</taxon>
    </lineage>
</organism>
<gene>
    <name evidence="2" type="ORF">GA0061101_101225</name>
</gene>
<protein>
    <submittedName>
        <fullName evidence="2">Uncharacterized protein</fullName>
    </submittedName>
</protein>
<dbReference type="EMBL" id="FMAF01000001">
    <property type="protein sequence ID" value="SCB08503.1"/>
    <property type="molecule type" value="Genomic_DNA"/>
</dbReference>
<sequence length="76" mass="8351">MYGLEAAIVHYWQKKTMSEEELLDAADVGRVVFRIWMGFAGFALLILCLSWGAAPNDERPQVAAAAKIVSIPAEGR</sequence>
<keyword evidence="1" id="KW-0812">Transmembrane</keyword>
<proteinExistence type="predicted"/>